<evidence type="ECO:0000313" key="4">
    <source>
        <dbReference type="Proteomes" id="UP000075806"/>
    </source>
</evidence>
<dbReference type="RefSeq" id="WP_061948590.1">
    <property type="nucleotide sequence ID" value="NZ_LTAO01000012.1"/>
</dbReference>
<dbReference type="NCBIfam" id="TIGR01382">
    <property type="entry name" value="PfpI"/>
    <property type="match status" value="1"/>
</dbReference>
<dbReference type="PROSITE" id="PS51276">
    <property type="entry name" value="PEPTIDASE_C56_PFPI"/>
    <property type="match status" value="1"/>
</dbReference>
<evidence type="ECO:0000259" key="2">
    <source>
        <dbReference type="Pfam" id="PF01965"/>
    </source>
</evidence>
<dbReference type="GO" id="GO:0008233">
    <property type="term" value="F:peptidase activity"/>
    <property type="evidence" value="ECO:0007669"/>
    <property type="project" value="UniProtKB-KW"/>
</dbReference>
<comment type="caution">
    <text evidence="3">The sequence shown here is derived from an EMBL/GenBank/DDBJ whole genome shotgun (WGS) entry which is preliminary data.</text>
</comment>
<dbReference type="OrthoDB" id="9792284at2"/>
<dbReference type="InterPro" id="IPR006286">
    <property type="entry name" value="C56_PfpI-like"/>
</dbReference>
<dbReference type="CDD" id="cd03134">
    <property type="entry name" value="GATase1_PfpI_like"/>
    <property type="match status" value="1"/>
</dbReference>
<accession>A0A161PHH1</accession>
<gene>
    <name evidence="3" type="ORF">AZF04_06000</name>
</gene>
<dbReference type="PANTHER" id="PTHR42733:SF2">
    <property type="entry name" value="DJ-1_THIJ_PFPI FAMILY PROTEIN"/>
    <property type="match status" value="1"/>
</dbReference>
<dbReference type="EMBL" id="LTAO01000012">
    <property type="protein sequence ID" value="KYG32314.1"/>
    <property type="molecule type" value="Genomic_DNA"/>
</dbReference>
<dbReference type="Pfam" id="PF01965">
    <property type="entry name" value="DJ-1_PfpI"/>
    <property type="match status" value="1"/>
</dbReference>
<comment type="similarity">
    <text evidence="1">Belongs to the peptidase C56 family.</text>
</comment>
<dbReference type="GO" id="GO:0006508">
    <property type="term" value="P:proteolysis"/>
    <property type="evidence" value="ECO:0007669"/>
    <property type="project" value="UniProtKB-KW"/>
</dbReference>
<dbReference type="SUPFAM" id="SSF52317">
    <property type="entry name" value="Class I glutamine amidotransferase-like"/>
    <property type="match status" value="1"/>
</dbReference>
<dbReference type="InterPro" id="IPR002818">
    <property type="entry name" value="DJ-1/PfpI"/>
</dbReference>
<name>A0A161PHH1_9BACI</name>
<dbReference type="AlphaFoldDB" id="A0A161PHH1"/>
<reference evidence="3" key="1">
    <citation type="submission" date="2016-02" db="EMBL/GenBank/DDBJ databases">
        <title>Genome sequence of Bacillus trypoxylicola KCTC 13244(T).</title>
        <authorList>
            <person name="Jeong H."/>
            <person name="Park S.-H."/>
            <person name="Choi S.-K."/>
        </authorList>
    </citation>
    <scope>NUCLEOTIDE SEQUENCE [LARGE SCALE GENOMIC DNA]</scope>
    <source>
        <strain evidence="3">KCTC 13244</strain>
    </source>
</reference>
<feature type="domain" description="DJ-1/PfpI" evidence="2">
    <location>
        <begin position="2"/>
        <end position="166"/>
    </location>
</feature>
<keyword evidence="4" id="KW-1185">Reference proteome</keyword>
<protein>
    <submittedName>
        <fullName evidence="3">Cysteine protease</fullName>
    </submittedName>
</protein>
<keyword evidence="3" id="KW-0378">Hydrolase</keyword>
<sequence length="171" mass="18426">MAKVAVVVTDLFEDSEYTEPVNALKEAGHEVVNIENKAGNVVEGKSEKAKVTIDKGIDDVSASDFDALLIPGGFSPDILRADDRFVSFSKKFMDDDKPVMAICHGPQLLITAEALNGRDVTGYKSIHVDLKNAGAKLHDEEVIVCGGQLVTSRTPDDIPAFIKESLNVLAK</sequence>
<keyword evidence="3" id="KW-0645">Protease</keyword>
<dbReference type="Gene3D" id="3.40.50.880">
    <property type="match status" value="1"/>
</dbReference>
<proteinExistence type="inferred from homology"/>
<organism evidence="3 4">
    <name type="scientific">Alkalihalobacillus trypoxylicola</name>
    <dbReference type="NCBI Taxonomy" id="519424"/>
    <lineage>
        <taxon>Bacteria</taxon>
        <taxon>Bacillati</taxon>
        <taxon>Bacillota</taxon>
        <taxon>Bacilli</taxon>
        <taxon>Bacillales</taxon>
        <taxon>Bacillaceae</taxon>
        <taxon>Alkalihalobacillus</taxon>
    </lineage>
</organism>
<dbReference type="PANTHER" id="PTHR42733">
    <property type="entry name" value="DJ-1 PROTEIN"/>
    <property type="match status" value="1"/>
</dbReference>
<evidence type="ECO:0000313" key="3">
    <source>
        <dbReference type="EMBL" id="KYG32314.1"/>
    </source>
</evidence>
<dbReference type="Proteomes" id="UP000075806">
    <property type="component" value="Unassembled WGS sequence"/>
</dbReference>
<dbReference type="InterPro" id="IPR029062">
    <property type="entry name" value="Class_I_gatase-like"/>
</dbReference>
<evidence type="ECO:0000256" key="1">
    <source>
        <dbReference type="ARBA" id="ARBA00008542"/>
    </source>
</evidence>
<dbReference type="STRING" id="519424.AZF04_06000"/>